<protein>
    <submittedName>
        <fullName evidence="3">CbiX/SirB N-terminal domain-containing protein</fullName>
    </submittedName>
</protein>
<accession>A0ABY9K0K2</accession>
<dbReference type="Gene3D" id="3.40.50.1400">
    <property type="match status" value="2"/>
</dbReference>
<dbReference type="EMBL" id="CP129013">
    <property type="protein sequence ID" value="WLR43385.1"/>
    <property type="molecule type" value="Genomic_DNA"/>
</dbReference>
<sequence length="256" mass="29377">MEKVGVLIISHGSRDVEWVNNVNHAVNKLGKSYEIPIVSSYLEVVKDRTIQQGIDQLEQKGVTQMIVIPLFVSSGSTHIDEMKFAFGLKKFPDCQTNIKPFRINSSVQMSSPLNDDPIVIEMILNKLQALSIEPKNERVLIIAHGSDKSGFHEKWIAILQSIALKIKKEGDFSDVDYAMLLPDQSIKKLTDWEMNFPEEPVIVFPFFLSKGYFTKTEIPNRLKDFSYRYNGETILPHSLIEKWLKKQIHLYINKIV</sequence>
<dbReference type="Pfam" id="PF01903">
    <property type="entry name" value="CbiX"/>
    <property type="match status" value="1"/>
</dbReference>
<dbReference type="RefSeq" id="WP_226539554.1">
    <property type="nucleotide sequence ID" value="NZ_CP129013.1"/>
</dbReference>
<name>A0ABY9K0K2_9BACI</name>
<dbReference type="PANTHER" id="PTHR33542:SF3">
    <property type="entry name" value="SIROHYDROCHLORIN FERROCHELATASE, CHLOROPLASTIC"/>
    <property type="match status" value="1"/>
</dbReference>
<dbReference type="PANTHER" id="PTHR33542">
    <property type="entry name" value="SIROHYDROCHLORIN FERROCHELATASE, CHLOROPLASTIC"/>
    <property type="match status" value="1"/>
</dbReference>
<keyword evidence="1" id="KW-0479">Metal-binding</keyword>
<organism evidence="3 4">
    <name type="scientific">Bacillus carboniphilus</name>
    <dbReference type="NCBI Taxonomy" id="86663"/>
    <lineage>
        <taxon>Bacteria</taxon>
        <taxon>Bacillati</taxon>
        <taxon>Bacillota</taxon>
        <taxon>Bacilli</taxon>
        <taxon>Bacillales</taxon>
        <taxon>Bacillaceae</taxon>
        <taxon>Bacillus</taxon>
    </lineage>
</organism>
<evidence type="ECO:0000313" key="3">
    <source>
        <dbReference type="EMBL" id="WLR43385.1"/>
    </source>
</evidence>
<dbReference type="CDD" id="cd03416">
    <property type="entry name" value="CbiX_SirB_N"/>
    <property type="match status" value="1"/>
</dbReference>
<gene>
    <name evidence="3" type="ORF">LC087_04175</name>
</gene>
<evidence type="ECO:0000256" key="1">
    <source>
        <dbReference type="ARBA" id="ARBA00022723"/>
    </source>
</evidence>
<evidence type="ECO:0000256" key="2">
    <source>
        <dbReference type="ARBA" id="ARBA00023239"/>
    </source>
</evidence>
<reference evidence="3 4" key="1">
    <citation type="submission" date="2023-06" db="EMBL/GenBank/DDBJ databases">
        <title>Five Gram-positive bacteria isolated from mangrove sediments in Shenzhen, Guangdong, China.</title>
        <authorList>
            <person name="Yu S."/>
            <person name="Zheng W."/>
            <person name="Huang Y."/>
        </authorList>
    </citation>
    <scope>NUCLEOTIDE SEQUENCE [LARGE SCALE GENOMIC DNA]</scope>
    <source>
        <strain evidence="3 4">SaN35-3</strain>
    </source>
</reference>
<dbReference type="InterPro" id="IPR002762">
    <property type="entry name" value="CbiX-like"/>
</dbReference>
<dbReference type="InterPro" id="IPR050963">
    <property type="entry name" value="Sirohydro_Cobaltochel/CbiX"/>
</dbReference>
<keyword evidence="2" id="KW-0456">Lyase</keyword>
<dbReference type="Proteomes" id="UP001197974">
    <property type="component" value="Chromosome"/>
</dbReference>
<dbReference type="SUPFAM" id="SSF53800">
    <property type="entry name" value="Chelatase"/>
    <property type="match status" value="1"/>
</dbReference>
<keyword evidence="4" id="KW-1185">Reference proteome</keyword>
<proteinExistence type="predicted"/>
<evidence type="ECO:0000313" key="4">
    <source>
        <dbReference type="Proteomes" id="UP001197974"/>
    </source>
</evidence>